<evidence type="ECO:0000313" key="3">
    <source>
        <dbReference type="Proteomes" id="UP000430692"/>
    </source>
</evidence>
<dbReference type="InterPro" id="IPR000182">
    <property type="entry name" value="GNAT_dom"/>
</dbReference>
<feature type="domain" description="N-acetyltransferase" evidence="1">
    <location>
        <begin position="9"/>
        <end position="193"/>
    </location>
</feature>
<dbReference type="InterPro" id="IPR016181">
    <property type="entry name" value="Acyl_CoA_acyltransferase"/>
</dbReference>
<dbReference type="SUPFAM" id="SSF55729">
    <property type="entry name" value="Acyl-CoA N-acyltransferases (Nat)"/>
    <property type="match status" value="1"/>
</dbReference>
<accession>A0A6I4W0K2</accession>
<dbReference type="EMBL" id="WUUL01000006">
    <property type="protein sequence ID" value="MXQ54214.1"/>
    <property type="molecule type" value="Genomic_DNA"/>
</dbReference>
<dbReference type="GO" id="GO:0016747">
    <property type="term" value="F:acyltransferase activity, transferring groups other than amino-acyl groups"/>
    <property type="evidence" value="ECO:0007669"/>
    <property type="project" value="InterPro"/>
</dbReference>
<dbReference type="CDD" id="cd04301">
    <property type="entry name" value="NAT_SF"/>
    <property type="match status" value="1"/>
</dbReference>
<dbReference type="Gene3D" id="3.40.630.30">
    <property type="match status" value="1"/>
</dbReference>
<comment type="caution">
    <text evidence="2">The sequence shown here is derived from an EMBL/GenBank/DDBJ whole genome shotgun (WGS) entry which is preliminary data.</text>
</comment>
<reference evidence="2 3" key="1">
    <citation type="submission" date="2019-12" db="EMBL/GenBank/DDBJ databases">
        <title>Whole-genome analyses of novel actinobacteria.</title>
        <authorList>
            <person name="Sahin N."/>
            <person name="Saygin H."/>
        </authorList>
    </citation>
    <scope>NUCLEOTIDE SEQUENCE [LARGE SCALE GENOMIC DNA]</scope>
    <source>
        <strain evidence="2 3">KC615</strain>
    </source>
</reference>
<dbReference type="RefSeq" id="WP_160801568.1">
    <property type="nucleotide sequence ID" value="NZ_WUUL01000006.1"/>
</dbReference>
<dbReference type="PROSITE" id="PS51186">
    <property type="entry name" value="GNAT"/>
    <property type="match status" value="1"/>
</dbReference>
<evidence type="ECO:0000313" key="2">
    <source>
        <dbReference type="EMBL" id="MXQ54214.1"/>
    </source>
</evidence>
<organism evidence="2 3">
    <name type="scientific">Shimazuella alba</name>
    <dbReference type="NCBI Taxonomy" id="2690964"/>
    <lineage>
        <taxon>Bacteria</taxon>
        <taxon>Bacillati</taxon>
        <taxon>Bacillota</taxon>
        <taxon>Bacilli</taxon>
        <taxon>Bacillales</taxon>
        <taxon>Thermoactinomycetaceae</taxon>
        <taxon>Shimazuella</taxon>
    </lineage>
</organism>
<proteinExistence type="predicted"/>
<protein>
    <submittedName>
        <fullName evidence="2">GNAT family N-acetyltransferase</fullName>
    </submittedName>
</protein>
<keyword evidence="3" id="KW-1185">Reference proteome</keyword>
<dbReference type="AlphaFoldDB" id="A0A6I4W0K2"/>
<sequence length="208" mass="23903">MESDNYKFIIVKANTLDFDVRKQMSEIFSEGFSQWLRFFAKDKNKIAKAFAHMFVLEHFYVAITNKKVAAIATCTDGSVLSIKLNKKELRKHLGWFKGTMAHLFLKKEFEALAENPSPSKGFIDFVGTALEFRGKGAASKLIRYIMENTAFKEYVIGEVADTNIPAMKLYTKLGFKEYKRKAMSRTIAKKNGINYLVSLKYVKSDMEW</sequence>
<gene>
    <name evidence="2" type="ORF">GSM42_10905</name>
</gene>
<evidence type="ECO:0000259" key="1">
    <source>
        <dbReference type="PROSITE" id="PS51186"/>
    </source>
</evidence>
<name>A0A6I4W0K2_9BACL</name>
<dbReference type="Proteomes" id="UP000430692">
    <property type="component" value="Unassembled WGS sequence"/>
</dbReference>
<keyword evidence="2" id="KW-0808">Transferase</keyword>
<dbReference type="Pfam" id="PF00583">
    <property type="entry name" value="Acetyltransf_1"/>
    <property type="match status" value="1"/>
</dbReference>